<comment type="caution">
    <text evidence="2">The sequence shown here is derived from an EMBL/GenBank/DDBJ whole genome shotgun (WGS) entry which is preliminary data.</text>
</comment>
<proteinExistence type="predicted"/>
<accession>A0A2H0LMX2</accession>
<dbReference type="PROSITE" id="PS51257">
    <property type="entry name" value="PROKAR_LIPOPROTEIN"/>
    <property type="match status" value="1"/>
</dbReference>
<gene>
    <name evidence="2" type="ORF">COV74_10525</name>
</gene>
<dbReference type="InterPro" id="IPR021747">
    <property type="entry name" value="DUF3313"/>
</dbReference>
<dbReference type="Proteomes" id="UP000230859">
    <property type="component" value="Unassembled WGS sequence"/>
</dbReference>
<name>A0A2H0LMX2_9BACT</name>
<feature type="chain" id="PRO_5013843240" description="DUF3313 domain-containing protein" evidence="1">
    <location>
        <begin position="24"/>
        <end position="237"/>
    </location>
</feature>
<evidence type="ECO:0000313" key="3">
    <source>
        <dbReference type="Proteomes" id="UP000230859"/>
    </source>
</evidence>
<organism evidence="2 3">
    <name type="scientific">Candidatus Abzuiibacterium crystallinum</name>
    <dbReference type="NCBI Taxonomy" id="1974748"/>
    <lineage>
        <taxon>Bacteria</taxon>
        <taxon>Pseudomonadati</taxon>
        <taxon>Candidatus Omnitrophota</taxon>
        <taxon>Candidatus Abzuiibacterium</taxon>
    </lineage>
</organism>
<protein>
    <recommendedName>
        <fullName evidence="4">DUF3313 domain-containing protein</fullName>
    </recommendedName>
</protein>
<sequence length="237" mass="26751">MLLKTFKVNQFLFLAMLAALTFTGCQTLRIHKSSPTENAVQPYPYESASTFHHVWIKPGVDFYQYTELKISPVNISHLLEMSWWRPGGTVDLAQDTQVLALYAEQTFTEAFRQDETHHFDVVEFTGSKTLILETALIDVTPSRVALNTLGYPILKRPSKEGSAILEARLRDASSGEVLMTLADKEQGDTSILSLKDLTWYGHTEAMINTWAKQLVQVTNQDPDETKTDSAPVDLRVW</sequence>
<feature type="signal peptide" evidence="1">
    <location>
        <begin position="1"/>
        <end position="23"/>
    </location>
</feature>
<evidence type="ECO:0008006" key="4">
    <source>
        <dbReference type="Google" id="ProtNLM"/>
    </source>
</evidence>
<evidence type="ECO:0000313" key="2">
    <source>
        <dbReference type="EMBL" id="PIQ85024.1"/>
    </source>
</evidence>
<reference evidence="2 3" key="1">
    <citation type="submission" date="2017-09" db="EMBL/GenBank/DDBJ databases">
        <title>Depth-based differentiation of microbial function through sediment-hosted aquifers and enrichment of novel symbionts in the deep terrestrial subsurface.</title>
        <authorList>
            <person name="Probst A.J."/>
            <person name="Ladd B."/>
            <person name="Jarett J.K."/>
            <person name="Geller-Mcgrath D.E."/>
            <person name="Sieber C.M."/>
            <person name="Emerson J.B."/>
            <person name="Anantharaman K."/>
            <person name="Thomas B.C."/>
            <person name="Malmstrom R."/>
            <person name="Stieglmeier M."/>
            <person name="Klingl A."/>
            <person name="Woyke T."/>
            <person name="Ryan C.M."/>
            <person name="Banfield J.F."/>
        </authorList>
    </citation>
    <scope>NUCLEOTIDE SEQUENCE [LARGE SCALE GENOMIC DNA]</scope>
    <source>
        <strain evidence="2">CG11_big_fil_rev_8_21_14_0_20_45_26</strain>
    </source>
</reference>
<evidence type="ECO:0000256" key="1">
    <source>
        <dbReference type="SAM" id="SignalP"/>
    </source>
</evidence>
<dbReference type="Pfam" id="PF11769">
    <property type="entry name" value="DUF3313"/>
    <property type="match status" value="1"/>
</dbReference>
<dbReference type="AlphaFoldDB" id="A0A2H0LMX2"/>
<dbReference type="EMBL" id="PCVY01000076">
    <property type="protein sequence ID" value="PIQ85024.1"/>
    <property type="molecule type" value="Genomic_DNA"/>
</dbReference>
<keyword evidence="1" id="KW-0732">Signal</keyword>